<proteinExistence type="predicted"/>
<evidence type="ECO:0000259" key="2">
    <source>
        <dbReference type="Pfam" id="PF03372"/>
    </source>
</evidence>
<keyword evidence="4" id="KW-1185">Reference proteome</keyword>
<dbReference type="InterPro" id="IPR036691">
    <property type="entry name" value="Endo/exonu/phosph_ase_sf"/>
</dbReference>
<keyword evidence="1" id="KW-0732">Signal</keyword>
<protein>
    <submittedName>
        <fullName evidence="3">Endonuclease/exonuclease/phosphatase family protein</fullName>
    </submittedName>
</protein>
<dbReference type="PANTHER" id="PTHR14859">
    <property type="entry name" value="CALCOFLUOR WHITE HYPERSENSITIVE PROTEIN PRECURSOR"/>
    <property type="match status" value="1"/>
</dbReference>
<dbReference type="PROSITE" id="PS51257">
    <property type="entry name" value="PROKAR_LIPOPROTEIN"/>
    <property type="match status" value="1"/>
</dbReference>
<keyword evidence="3" id="KW-0255">Endonuclease</keyword>
<name>A0A953HLA7_9BACT</name>
<gene>
    <name evidence="3" type="ORF">KUV50_07730</name>
</gene>
<feature type="signal peptide" evidence="1">
    <location>
        <begin position="1"/>
        <end position="24"/>
    </location>
</feature>
<keyword evidence="3" id="KW-0378">Hydrolase</keyword>
<dbReference type="GO" id="GO:0004519">
    <property type="term" value="F:endonuclease activity"/>
    <property type="evidence" value="ECO:0007669"/>
    <property type="project" value="UniProtKB-KW"/>
</dbReference>
<comment type="caution">
    <text evidence="3">The sequence shown here is derived from an EMBL/GenBank/DDBJ whole genome shotgun (WGS) entry which is preliminary data.</text>
</comment>
<evidence type="ECO:0000313" key="3">
    <source>
        <dbReference type="EMBL" id="MBY5958014.1"/>
    </source>
</evidence>
<evidence type="ECO:0000256" key="1">
    <source>
        <dbReference type="SAM" id="SignalP"/>
    </source>
</evidence>
<dbReference type="InterPro" id="IPR005135">
    <property type="entry name" value="Endo/exonuclease/phosphatase"/>
</dbReference>
<evidence type="ECO:0000313" key="4">
    <source>
        <dbReference type="Proteomes" id="UP000753961"/>
    </source>
</evidence>
<dbReference type="Gene3D" id="3.60.10.10">
    <property type="entry name" value="Endonuclease/exonuclease/phosphatase"/>
    <property type="match status" value="1"/>
</dbReference>
<dbReference type="Pfam" id="PF03372">
    <property type="entry name" value="Exo_endo_phos"/>
    <property type="match status" value="1"/>
</dbReference>
<accession>A0A953HLA7</accession>
<dbReference type="AlphaFoldDB" id="A0A953HLA7"/>
<organism evidence="3 4">
    <name type="scientific">Membranihabitans marinus</name>
    <dbReference type="NCBI Taxonomy" id="1227546"/>
    <lineage>
        <taxon>Bacteria</taxon>
        <taxon>Pseudomonadati</taxon>
        <taxon>Bacteroidota</taxon>
        <taxon>Saprospiria</taxon>
        <taxon>Saprospirales</taxon>
        <taxon>Saprospiraceae</taxon>
        <taxon>Membranihabitans</taxon>
    </lineage>
</organism>
<dbReference type="InterPro" id="IPR051916">
    <property type="entry name" value="GPI-anchor_lipid_remodeler"/>
</dbReference>
<keyword evidence="3" id="KW-0540">Nuclease</keyword>
<dbReference type="GO" id="GO:0016020">
    <property type="term" value="C:membrane"/>
    <property type="evidence" value="ECO:0007669"/>
    <property type="project" value="GOC"/>
</dbReference>
<feature type="domain" description="Endonuclease/exonuclease/phosphatase" evidence="2">
    <location>
        <begin position="30"/>
        <end position="259"/>
    </location>
</feature>
<dbReference type="PANTHER" id="PTHR14859:SF15">
    <property type="entry name" value="ENDONUCLEASE_EXONUCLEASE_PHOSPHATASE DOMAIN-CONTAINING PROTEIN"/>
    <property type="match status" value="1"/>
</dbReference>
<reference evidence="3" key="1">
    <citation type="submission" date="2021-06" db="EMBL/GenBank/DDBJ databases">
        <title>44 bacteria genomes isolated from Dapeng, Shenzhen.</title>
        <authorList>
            <person name="Zheng W."/>
            <person name="Yu S."/>
            <person name="Huang Y."/>
        </authorList>
    </citation>
    <scope>NUCLEOTIDE SEQUENCE</scope>
    <source>
        <strain evidence="3">DP5N28-2</strain>
    </source>
</reference>
<dbReference type="GO" id="GO:0006506">
    <property type="term" value="P:GPI anchor biosynthetic process"/>
    <property type="evidence" value="ECO:0007669"/>
    <property type="project" value="TreeGrafter"/>
</dbReference>
<dbReference type="RefSeq" id="WP_222579550.1">
    <property type="nucleotide sequence ID" value="NZ_JAHVHU010000007.1"/>
</dbReference>
<dbReference type="EMBL" id="JAHVHU010000007">
    <property type="protein sequence ID" value="MBY5958014.1"/>
    <property type="molecule type" value="Genomic_DNA"/>
</dbReference>
<dbReference type="Proteomes" id="UP000753961">
    <property type="component" value="Unassembled WGS sequence"/>
</dbReference>
<feature type="chain" id="PRO_5037935546" evidence="1">
    <location>
        <begin position="25"/>
        <end position="269"/>
    </location>
</feature>
<sequence length="269" mass="30432">MAYHSKLTLFILGCFLLFSCKPTAQEISVMTYNVYHGENPYNLGTSNLDEVADIINAYHPDFVALQEVDSMTRRTAGFNEGRRINVAEELGRLTGMQGHFGKAIDFSDGGYGEGLLIRHVGTPFPHRKVMLPIPKGGEDRAVLMVQGEIADGQEIIFAGTHLCHQFDENRVAQAKELVRYFKDQDEPVILCGDFNFEPDSEAYQIMTEYFDDAAVLFGEHQNTFSAKDPRIRIDFIFLSKNQDWKVQSLEVLDEDASDHKPVVAKIEFR</sequence>
<dbReference type="SUPFAM" id="SSF56219">
    <property type="entry name" value="DNase I-like"/>
    <property type="match status" value="1"/>
</dbReference>